<keyword evidence="4" id="KW-1185">Reference proteome</keyword>
<dbReference type="AlphaFoldDB" id="S8DW83"/>
<reference evidence="3 4" key="1">
    <citation type="journal article" date="2012" name="Science">
        <title>The Paleozoic origin of enzymatic lignin decomposition reconstructed from 31 fungal genomes.</title>
        <authorList>
            <person name="Floudas D."/>
            <person name="Binder M."/>
            <person name="Riley R."/>
            <person name="Barry K."/>
            <person name="Blanchette R.A."/>
            <person name="Henrissat B."/>
            <person name="Martinez A.T."/>
            <person name="Otillar R."/>
            <person name="Spatafora J.W."/>
            <person name="Yadav J.S."/>
            <person name="Aerts A."/>
            <person name="Benoit I."/>
            <person name="Boyd A."/>
            <person name="Carlson A."/>
            <person name="Copeland A."/>
            <person name="Coutinho P.M."/>
            <person name="de Vries R.P."/>
            <person name="Ferreira P."/>
            <person name="Findley K."/>
            <person name="Foster B."/>
            <person name="Gaskell J."/>
            <person name="Glotzer D."/>
            <person name="Gorecki P."/>
            <person name="Heitman J."/>
            <person name="Hesse C."/>
            <person name="Hori C."/>
            <person name="Igarashi K."/>
            <person name="Jurgens J.A."/>
            <person name="Kallen N."/>
            <person name="Kersten P."/>
            <person name="Kohler A."/>
            <person name="Kuees U."/>
            <person name="Kumar T.K.A."/>
            <person name="Kuo A."/>
            <person name="LaButti K."/>
            <person name="Larrondo L.F."/>
            <person name="Lindquist E."/>
            <person name="Ling A."/>
            <person name="Lombard V."/>
            <person name="Lucas S."/>
            <person name="Lundell T."/>
            <person name="Martin R."/>
            <person name="McLaughlin D.J."/>
            <person name="Morgenstern I."/>
            <person name="Morin E."/>
            <person name="Murat C."/>
            <person name="Nagy L.G."/>
            <person name="Nolan M."/>
            <person name="Ohm R.A."/>
            <person name="Patyshakuliyeva A."/>
            <person name="Rokas A."/>
            <person name="Ruiz-Duenas F.J."/>
            <person name="Sabat G."/>
            <person name="Salamov A."/>
            <person name="Samejima M."/>
            <person name="Schmutz J."/>
            <person name="Slot J.C."/>
            <person name="St John F."/>
            <person name="Stenlid J."/>
            <person name="Sun H."/>
            <person name="Sun S."/>
            <person name="Syed K."/>
            <person name="Tsang A."/>
            <person name="Wiebenga A."/>
            <person name="Young D."/>
            <person name="Pisabarro A."/>
            <person name="Eastwood D.C."/>
            <person name="Martin F."/>
            <person name="Cullen D."/>
            <person name="Grigoriev I.V."/>
            <person name="Hibbett D.S."/>
        </authorList>
    </citation>
    <scope>NUCLEOTIDE SEQUENCE</scope>
    <source>
        <strain evidence="4">FP-58527</strain>
    </source>
</reference>
<evidence type="ECO:0000256" key="1">
    <source>
        <dbReference type="SAM" id="MobiDB-lite"/>
    </source>
</evidence>
<dbReference type="OrthoDB" id="10394587at2759"/>
<feature type="chain" id="PRO_5004562657" evidence="2">
    <location>
        <begin position="21"/>
        <end position="72"/>
    </location>
</feature>
<organism evidence="3 4">
    <name type="scientific">Fomitopsis schrenkii</name>
    <name type="common">Brown rot fungus</name>
    <dbReference type="NCBI Taxonomy" id="2126942"/>
    <lineage>
        <taxon>Eukaryota</taxon>
        <taxon>Fungi</taxon>
        <taxon>Dikarya</taxon>
        <taxon>Basidiomycota</taxon>
        <taxon>Agaricomycotina</taxon>
        <taxon>Agaricomycetes</taxon>
        <taxon>Polyporales</taxon>
        <taxon>Fomitopsis</taxon>
    </lineage>
</organism>
<dbReference type="HOGENOM" id="CLU_2722261_0_0_1"/>
<evidence type="ECO:0000313" key="4">
    <source>
        <dbReference type="Proteomes" id="UP000015241"/>
    </source>
</evidence>
<evidence type="ECO:0000313" key="3">
    <source>
        <dbReference type="EMBL" id="EPS96872.1"/>
    </source>
</evidence>
<dbReference type="Proteomes" id="UP000015241">
    <property type="component" value="Unassembled WGS sequence"/>
</dbReference>
<name>S8DW83_FOMSC</name>
<dbReference type="EMBL" id="KE504182">
    <property type="protein sequence ID" value="EPS96872.1"/>
    <property type="molecule type" value="Genomic_DNA"/>
</dbReference>
<dbReference type="InParanoid" id="S8DW83"/>
<protein>
    <submittedName>
        <fullName evidence="3">Uncharacterized protein</fullName>
    </submittedName>
</protein>
<gene>
    <name evidence="3" type="ORF">FOMPIDRAFT_86506</name>
</gene>
<feature type="region of interest" description="Disordered" evidence="1">
    <location>
        <begin position="44"/>
        <end position="72"/>
    </location>
</feature>
<feature type="signal peptide" evidence="2">
    <location>
        <begin position="1"/>
        <end position="20"/>
    </location>
</feature>
<keyword evidence="2" id="KW-0732">Signal</keyword>
<sequence>MKVPCTIAVIACVLLQLAGAMPLEARGAVAVDVARRDIGNHVSTGQYKARHDATDDDGYYGLPGSELEKRRI</sequence>
<accession>S8DW83</accession>
<proteinExistence type="predicted"/>
<evidence type="ECO:0000256" key="2">
    <source>
        <dbReference type="SAM" id="SignalP"/>
    </source>
</evidence>